<evidence type="ECO:0000259" key="2">
    <source>
        <dbReference type="Pfam" id="PF19259"/>
    </source>
</evidence>
<feature type="domain" description="Ty3 transposon capsid-like protein" evidence="2">
    <location>
        <begin position="99"/>
        <end position="239"/>
    </location>
</feature>
<gene>
    <name evidence="3" type="ORF">V6N11_039651</name>
</gene>
<dbReference type="Proteomes" id="UP001396334">
    <property type="component" value="Unassembled WGS sequence"/>
</dbReference>
<dbReference type="CDD" id="cd00303">
    <property type="entry name" value="retropepsin_like"/>
    <property type="match status" value="1"/>
</dbReference>
<dbReference type="InterPro" id="IPR032567">
    <property type="entry name" value="RTL1-rel"/>
</dbReference>
<dbReference type="PANTHER" id="PTHR15503:SF22">
    <property type="entry name" value="TRANSPOSON TY3-I GAG POLYPROTEIN"/>
    <property type="match status" value="1"/>
</dbReference>
<proteinExistence type="predicted"/>
<keyword evidence="4" id="KW-1185">Reference proteome</keyword>
<evidence type="ECO:0000313" key="4">
    <source>
        <dbReference type="Proteomes" id="UP001396334"/>
    </source>
</evidence>
<organism evidence="3 4">
    <name type="scientific">Hibiscus sabdariffa</name>
    <name type="common">roselle</name>
    <dbReference type="NCBI Taxonomy" id="183260"/>
    <lineage>
        <taxon>Eukaryota</taxon>
        <taxon>Viridiplantae</taxon>
        <taxon>Streptophyta</taxon>
        <taxon>Embryophyta</taxon>
        <taxon>Tracheophyta</taxon>
        <taxon>Spermatophyta</taxon>
        <taxon>Magnoliopsida</taxon>
        <taxon>eudicotyledons</taxon>
        <taxon>Gunneridae</taxon>
        <taxon>Pentapetalae</taxon>
        <taxon>rosids</taxon>
        <taxon>malvids</taxon>
        <taxon>Malvales</taxon>
        <taxon>Malvaceae</taxon>
        <taxon>Malvoideae</taxon>
        <taxon>Hibiscus</taxon>
    </lineage>
</organism>
<dbReference type="PANTHER" id="PTHR15503">
    <property type="entry name" value="LDOC1 RELATED"/>
    <property type="match status" value="1"/>
</dbReference>
<evidence type="ECO:0000256" key="1">
    <source>
        <dbReference type="SAM" id="MobiDB-lite"/>
    </source>
</evidence>
<dbReference type="InterPro" id="IPR045358">
    <property type="entry name" value="Ty3_capsid"/>
</dbReference>
<feature type="region of interest" description="Disordered" evidence="1">
    <location>
        <begin position="233"/>
        <end position="252"/>
    </location>
</feature>
<evidence type="ECO:0000313" key="3">
    <source>
        <dbReference type="EMBL" id="KAK9026818.1"/>
    </source>
</evidence>
<reference evidence="3 4" key="1">
    <citation type="journal article" date="2024" name="G3 (Bethesda)">
        <title>Genome assembly of Hibiscus sabdariffa L. provides insights into metabolisms of medicinal natural products.</title>
        <authorList>
            <person name="Kim T."/>
        </authorList>
    </citation>
    <scope>NUCLEOTIDE SEQUENCE [LARGE SCALE GENOMIC DNA]</scope>
    <source>
        <strain evidence="3">TK-2024</strain>
        <tissue evidence="3">Old leaves</tissue>
    </source>
</reference>
<accession>A0ABR2SND8</accession>
<dbReference type="EMBL" id="JBBPBN010000013">
    <property type="protein sequence ID" value="KAK9026818.1"/>
    <property type="molecule type" value="Genomic_DNA"/>
</dbReference>
<dbReference type="Pfam" id="PF19259">
    <property type="entry name" value="Ty3_capsid"/>
    <property type="match status" value="1"/>
</dbReference>
<name>A0ABR2SND8_9ROSI</name>
<protein>
    <recommendedName>
        <fullName evidence="2">Ty3 transposon capsid-like protein domain-containing protein</fullName>
    </recommendedName>
</protein>
<feature type="region of interest" description="Disordered" evidence="1">
    <location>
        <begin position="17"/>
        <end position="65"/>
    </location>
</feature>
<comment type="caution">
    <text evidence="3">The sequence shown here is derived from an EMBL/GenBank/DDBJ whole genome shotgun (WGS) entry which is preliminary data.</text>
</comment>
<sequence length="423" mass="46929">MGDTEKLSTRLSEFMEQMSTRQRALEEQMAELSHSIKTGKGYSEKNIEGDESSAGKKGTSTSQQGGFMVPRYSKMEFPTYDGVGDPLGWLKRCEKFFDNQRTNEDDKVGLAAFHLLGEAQLWFDQVEEEEADLDWGRFKECCHVRFGPPMSNNPLGELANLKQTGTVEEYQSQFQSLLARISYLKPRQQVDLFTAGLVEELRIDIEMQQPGNLGVAMNMARTLERKQKASSKLSSQTNLNWPTSPNIGNNPTIPTTKSFNAKGGGQLVKLVGNSSKVGSSAPFIKRLTRTEMAERRAKGLCYNCDESYSLGHKCKRLFWIEVPDYEGEQDNDEVDNLEVSLHAISGTRNSSTMQLIAKVSGVTLLVLVDSGSTHNFLREGLTPKLGLKVWEKPGLQVCVANGERVPSVGDNMARATSRGSSTT</sequence>